<dbReference type="PROSITE" id="PS50020">
    <property type="entry name" value="WW_DOMAIN_2"/>
    <property type="match status" value="1"/>
</dbReference>
<evidence type="ECO:0000256" key="1">
    <source>
        <dbReference type="SAM" id="MobiDB-lite"/>
    </source>
</evidence>
<feature type="compositionally biased region" description="Polar residues" evidence="1">
    <location>
        <begin position="50"/>
        <end position="61"/>
    </location>
</feature>
<protein>
    <recommendedName>
        <fullName evidence="2">WW domain-containing protein</fullName>
    </recommendedName>
</protein>
<dbReference type="InterPro" id="IPR001202">
    <property type="entry name" value="WW_dom"/>
</dbReference>
<reference evidence="3 4" key="1">
    <citation type="submission" date="2017-03" db="EMBL/GenBank/DDBJ databases">
        <title>Widespread Adenine N6-methylation of Active Genes in Fungi.</title>
        <authorList>
            <consortium name="DOE Joint Genome Institute"/>
            <person name="Mondo S.J."/>
            <person name="Dannebaum R.O."/>
            <person name="Kuo R.C."/>
            <person name="Louie K.B."/>
            <person name="Bewick A.J."/>
            <person name="Labutti K."/>
            <person name="Haridas S."/>
            <person name="Kuo A."/>
            <person name="Salamov A."/>
            <person name="Ahrendt S.R."/>
            <person name="Lau R."/>
            <person name="Bowen B.P."/>
            <person name="Lipzen A."/>
            <person name="Sullivan W."/>
            <person name="Andreopoulos W.B."/>
            <person name="Clum A."/>
            <person name="Lindquist E."/>
            <person name="Daum C."/>
            <person name="Northen T.R."/>
            <person name="Ramamoorthy G."/>
            <person name="Schmitz R.J."/>
            <person name="Gryganskyi A."/>
            <person name="Culley D."/>
            <person name="Magnuson J."/>
            <person name="James T.Y."/>
            <person name="O'Malley M.A."/>
            <person name="Stajich J.E."/>
            <person name="Spatafora J.W."/>
            <person name="Visel A."/>
            <person name="Grigoriev I.V."/>
        </authorList>
    </citation>
    <scope>NUCLEOTIDE SEQUENCE [LARGE SCALE GENOMIC DNA]</scope>
    <source>
        <strain evidence="3 4">NRRL Y-17943</strain>
    </source>
</reference>
<evidence type="ECO:0000259" key="2">
    <source>
        <dbReference type="PROSITE" id="PS50020"/>
    </source>
</evidence>
<feature type="compositionally biased region" description="Basic and acidic residues" evidence="1">
    <location>
        <begin position="66"/>
        <end position="79"/>
    </location>
</feature>
<feature type="region of interest" description="Disordered" evidence="1">
    <location>
        <begin position="1"/>
        <end position="79"/>
    </location>
</feature>
<dbReference type="RefSeq" id="XP_021872230.1">
    <property type="nucleotide sequence ID" value="XM_022015277.1"/>
</dbReference>
<dbReference type="SMART" id="SM00456">
    <property type="entry name" value="WW"/>
    <property type="match status" value="1"/>
</dbReference>
<dbReference type="Gene3D" id="2.20.70.10">
    <property type="match status" value="1"/>
</dbReference>
<dbReference type="InterPro" id="IPR036020">
    <property type="entry name" value="WW_dom_sf"/>
</dbReference>
<gene>
    <name evidence="3" type="ORF">BD324DRAFT_620388</name>
</gene>
<feature type="compositionally biased region" description="Basic and acidic residues" evidence="1">
    <location>
        <begin position="133"/>
        <end position="162"/>
    </location>
</feature>
<name>A0A1Y1UJS8_9TREE</name>
<organism evidence="3 4">
    <name type="scientific">Kockovaella imperatae</name>
    <dbReference type="NCBI Taxonomy" id="4999"/>
    <lineage>
        <taxon>Eukaryota</taxon>
        <taxon>Fungi</taxon>
        <taxon>Dikarya</taxon>
        <taxon>Basidiomycota</taxon>
        <taxon>Agaricomycotina</taxon>
        <taxon>Tremellomycetes</taxon>
        <taxon>Tremellales</taxon>
        <taxon>Cuniculitremaceae</taxon>
        <taxon>Kockovaella</taxon>
    </lineage>
</organism>
<dbReference type="OrthoDB" id="2367685at2759"/>
<comment type="caution">
    <text evidence="3">The sequence shown here is derived from an EMBL/GenBank/DDBJ whole genome shotgun (WGS) entry which is preliminary data.</text>
</comment>
<dbReference type="GeneID" id="33557085"/>
<dbReference type="Proteomes" id="UP000193218">
    <property type="component" value="Unassembled WGS sequence"/>
</dbReference>
<feature type="compositionally biased region" description="Basic and acidic residues" evidence="1">
    <location>
        <begin position="177"/>
        <end position="222"/>
    </location>
</feature>
<proteinExistence type="predicted"/>
<dbReference type="InParanoid" id="A0A1Y1UJS8"/>
<dbReference type="Pfam" id="PF00397">
    <property type="entry name" value="WW"/>
    <property type="match status" value="1"/>
</dbReference>
<dbReference type="CDD" id="cd00201">
    <property type="entry name" value="WW"/>
    <property type="match status" value="1"/>
</dbReference>
<keyword evidence="4" id="KW-1185">Reference proteome</keyword>
<sequence>MSGPPTYEAATADRHQPQLAVTNPQGQTTSPAAAANTSGNDHDLSRVRSNDTVSSVGSTFVDQIGEDGRRSMDDERRDLPPGWVRCFDPKTEHHFYVEEATRRSIWVHPYDDPTYLESLPDDHPANPNSPEAQRLRERAEEERKTEEFLRAEREGQQGDHSRTAANEASERGTPQGADKDAHRNWFQRQKDHLIGTKEERQKAKEERQRIKAEQKRKAKEEQVEYMKRRQELLKRQMNDPTIRRYYASDPYSYSAPSMAYSRAYGSPFGYGYGGGYGRRRYGYGGYGGYGLGMPMAAGLGGFGGGLLLGEAMGGEQR</sequence>
<feature type="region of interest" description="Disordered" evidence="1">
    <location>
        <begin position="117"/>
        <end position="222"/>
    </location>
</feature>
<dbReference type="STRING" id="4999.A0A1Y1UJS8"/>
<feature type="compositionally biased region" description="Polar residues" evidence="1">
    <location>
        <begin position="19"/>
        <end position="39"/>
    </location>
</feature>
<dbReference type="SUPFAM" id="SSF51045">
    <property type="entry name" value="WW domain"/>
    <property type="match status" value="1"/>
</dbReference>
<feature type="compositionally biased region" description="Basic and acidic residues" evidence="1">
    <location>
        <begin position="40"/>
        <end position="49"/>
    </location>
</feature>
<accession>A0A1Y1UJS8</accession>
<feature type="domain" description="WW" evidence="2">
    <location>
        <begin position="77"/>
        <end position="111"/>
    </location>
</feature>
<evidence type="ECO:0000313" key="4">
    <source>
        <dbReference type="Proteomes" id="UP000193218"/>
    </source>
</evidence>
<dbReference type="EMBL" id="NBSH01000004">
    <property type="protein sequence ID" value="ORX38308.1"/>
    <property type="molecule type" value="Genomic_DNA"/>
</dbReference>
<evidence type="ECO:0000313" key="3">
    <source>
        <dbReference type="EMBL" id="ORX38308.1"/>
    </source>
</evidence>
<dbReference type="AlphaFoldDB" id="A0A1Y1UJS8"/>